<dbReference type="AlphaFoldDB" id="A0A5D0CTJ1"/>
<dbReference type="InterPro" id="IPR006485">
    <property type="entry name" value="Phage-like_holin"/>
</dbReference>
<protein>
    <recommendedName>
        <fullName evidence="4">Phage holin</fullName>
    </recommendedName>
</protein>
<feature type="transmembrane region" description="Helical" evidence="1">
    <location>
        <begin position="52"/>
        <end position="69"/>
    </location>
</feature>
<gene>
    <name evidence="2" type="ORF">FRY98_10145</name>
</gene>
<dbReference type="Pfam" id="PF04531">
    <property type="entry name" value="Phage_holin_1"/>
    <property type="match status" value="1"/>
</dbReference>
<evidence type="ECO:0000256" key="1">
    <source>
        <dbReference type="SAM" id="Phobius"/>
    </source>
</evidence>
<keyword evidence="3" id="KW-1185">Reference proteome</keyword>
<keyword evidence="1" id="KW-0472">Membrane</keyword>
<reference evidence="2 3" key="1">
    <citation type="submission" date="2019-08" db="EMBL/GenBank/DDBJ databases">
        <title>Genome sequencing of Paenibacillus faecis DSM 23593(T).</title>
        <authorList>
            <person name="Kook J.-K."/>
            <person name="Park S.-N."/>
            <person name="Lim Y.K."/>
        </authorList>
    </citation>
    <scope>NUCLEOTIDE SEQUENCE [LARGE SCALE GENOMIC DNA]</scope>
    <source>
        <strain evidence="2 3">DSM 23593</strain>
    </source>
</reference>
<dbReference type="Proteomes" id="UP000325218">
    <property type="component" value="Unassembled WGS sequence"/>
</dbReference>
<organism evidence="2 3">
    <name type="scientific">Paenibacillus faecis</name>
    <dbReference type="NCBI Taxonomy" id="862114"/>
    <lineage>
        <taxon>Bacteria</taxon>
        <taxon>Bacillati</taxon>
        <taxon>Bacillota</taxon>
        <taxon>Bacilli</taxon>
        <taxon>Bacillales</taxon>
        <taxon>Paenibacillaceae</taxon>
        <taxon>Paenibacillus</taxon>
    </lineage>
</organism>
<sequence length="82" mass="9117">MPCSRRDPLVTKKRWRNYALWVSVASQLLLLIQLIGHLTGLFELSDVMAREILTAVDLLLGILATLGIISNPTKPDAKGYNL</sequence>
<evidence type="ECO:0000313" key="3">
    <source>
        <dbReference type="Proteomes" id="UP000325218"/>
    </source>
</evidence>
<proteinExistence type="predicted"/>
<name>A0A5D0CTJ1_9BACL</name>
<comment type="caution">
    <text evidence="2">The sequence shown here is derived from an EMBL/GenBank/DDBJ whole genome shotgun (WGS) entry which is preliminary data.</text>
</comment>
<keyword evidence="1" id="KW-0812">Transmembrane</keyword>
<keyword evidence="1" id="KW-1133">Transmembrane helix</keyword>
<evidence type="ECO:0008006" key="4">
    <source>
        <dbReference type="Google" id="ProtNLM"/>
    </source>
</evidence>
<accession>A0A5D0CTJ1</accession>
<dbReference type="EMBL" id="VSDO01000002">
    <property type="protein sequence ID" value="TYA13038.1"/>
    <property type="molecule type" value="Genomic_DNA"/>
</dbReference>
<feature type="transmembrane region" description="Helical" evidence="1">
    <location>
        <begin position="20"/>
        <end position="40"/>
    </location>
</feature>
<evidence type="ECO:0000313" key="2">
    <source>
        <dbReference type="EMBL" id="TYA13038.1"/>
    </source>
</evidence>